<dbReference type="InterPro" id="IPR029058">
    <property type="entry name" value="AB_hydrolase_fold"/>
</dbReference>
<dbReference type="PROSITE" id="PS51257">
    <property type="entry name" value="PROKAR_LIPOPROTEIN"/>
    <property type="match status" value="1"/>
</dbReference>
<dbReference type="InterPro" id="IPR023302">
    <property type="entry name" value="Pept_S9A_N"/>
</dbReference>
<evidence type="ECO:0000256" key="4">
    <source>
        <dbReference type="ARBA" id="ARBA00022825"/>
    </source>
</evidence>
<sequence>MKFIWIALAAGGLMSGCSLENKTENVQQELDKAAPSVMLNTNVNAPVAKKVPYEMSAHGVTRNDNYYWMRDDSRTDEEILAHLEQENSYVETVLAPLKETREALYEELISRIEKDDSTVPVFDNGYWYFTRYSGENEYPVYLRKPSLDAEPQVLLDANVMSEGHDYFSIGSYSVSSNNTLMAYSEDTLSRRIYTVYVKNLDTGEKLNDVLEGTSGSAVWANDNEHLFYVKKDPQTLLGYQVYRHKLGTSQEDDVLMYEESDPTFYTYISKSKDDSVIYIHHSNTDKTGVTLIDADNPTSQSEVFLPIKDGQEYSVAKASDGYYVLTNIDAKNFKVMKAPLDATSDVSKWQEVVPHRPEVFLQSIEVMKNHLVVKEKENGVLRLVVHNLTSKEEKVIPTQDPIYGAYFNANPEMDTNKLRIYYSSLTTPGSIIDINLDTLESEVMKQTRVSDTFDSSAYASERVMIEARDGAMIPVSLVYRKDKFKKDGTNPLYQYAYGSYGATIDPTFRSSWLSLIDRGFVVAIAHIRGGQMLGREWYESGKMHQKMNTFTDFIDVSRGLVAKQYADKDRVFAMGGSAGGLLMGAVVNMAPELYQGVSAHVPFVDVVTTMSDETIPLTTGEYTEWGNPANKDEFDYMLSYSPYDQVEAKDYPHMLVTTGLHDSQVQYFEPMKWVAKLREYKTDDNLLLFKTDMEAGHGGASGRFKRFESTALEYAFVLHLAGVPL</sequence>
<dbReference type="PANTHER" id="PTHR11757:SF19">
    <property type="entry name" value="PROLYL ENDOPEPTIDASE-LIKE"/>
    <property type="match status" value="1"/>
</dbReference>
<dbReference type="FunFam" id="3.40.50.1820:FF:000005">
    <property type="entry name" value="Prolyl endopeptidase"/>
    <property type="match status" value="1"/>
</dbReference>
<dbReference type="Pfam" id="PF00326">
    <property type="entry name" value="Peptidase_S9"/>
    <property type="match status" value="1"/>
</dbReference>
<dbReference type="GO" id="GO:0004177">
    <property type="term" value="F:aminopeptidase activity"/>
    <property type="evidence" value="ECO:0007669"/>
    <property type="project" value="UniProtKB-KW"/>
</dbReference>
<dbReference type="InterPro" id="IPR051543">
    <property type="entry name" value="Serine_Peptidase_S9A"/>
</dbReference>
<organism evidence="7 8">
    <name type="scientific">Alteromonas macleodii</name>
    <name type="common">Pseudoalteromonas macleodii</name>
    <dbReference type="NCBI Taxonomy" id="28108"/>
    <lineage>
        <taxon>Bacteria</taxon>
        <taxon>Pseudomonadati</taxon>
        <taxon>Pseudomonadota</taxon>
        <taxon>Gammaproteobacteria</taxon>
        <taxon>Alteromonadales</taxon>
        <taxon>Alteromonadaceae</taxon>
        <taxon>Alteromonas/Salinimonas group</taxon>
        <taxon>Alteromonas</taxon>
    </lineage>
</organism>
<dbReference type="InterPro" id="IPR002470">
    <property type="entry name" value="Peptidase_S9A"/>
</dbReference>
<evidence type="ECO:0000256" key="3">
    <source>
        <dbReference type="ARBA" id="ARBA00022801"/>
    </source>
</evidence>
<dbReference type="SUPFAM" id="SSF53474">
    <property type="entry name" value="alpha/beta-Hydrolases"/>
    <property type="match status" value="1"/>
</dbReference>
<dbReference type="Gene3D" id="2.130.10.120">
    <property type="entry name" value="Prolyl oligopeptidase, N-terminal domain"/>
    <property type="match status" value="1"/>
</dbReference>
<name>A0A6T9Y0L4_ALTMA</name>
<keyword evidence="7" id="KW-0031">Aminopeptidase</keyword>
<accession>A0A6T9Y0L4</accession>
<dbReference type="InterPro" id="IPR001375">
    <property type="entry name" value="Peptidase_S9_cat"/>
</dbReference>
<reference evidence="7 8" key="1">
    <citation type="submission" date="2020-06" db="EMBL/GenBank/DDBJ databases">
        <authorList>
            <person name="Duchaud E."/>
        </authorList>
    </citation>
    <scope>NUCLEOTIDE SEQUENCE [LARGE SCALE GENOMIC DNA]</scope>
    <source>
        <strain evidence="7">Alteromonas fortis</strain>
    </source>
</reference>
<keyword evidence="2" id="KW-0645">Protease</keyword>
<dbReference type="PRINTS" id="PR00862">
    <property type="entry name" value="PROLIGOPTASE"/>
</dbReference>
<dbReference type="EC" id="3.4.14.-" evidence="7"/>
<evidence type="ECO:0000313" key="7">
    <source>
        <dbReference type="EMBL" id="CAB9494572.1"/>
    </source>
</evidence>
<keyword evidence="3 7" id="KW-0378">Hydrolase</keyword>
<evidence type="ECO:0000256" key="1">
    <source>
        <dbReference type="ARBA" id="ARBA00005228"/>
    </source>
</evidence>
<dbReference type="SUPFAM" id="SSF50993">
    <property type="entry name" value="Peptidase/esterase 'gauge' domain"/>
    <property type="match status" value="1"/>
</dbReference>
<proteinExistence type="inferred from homology"/>
<dbReference type="EMBL" id="LR812090">
    <property type="protein sequence ID" value="CAB9494572.1"/>
    <property type="molecule type" value="Genomic_DNA"/>
</dbReference>
<dbReference type="GO" id="GO:0004252">
    <property type="term" value="F:serine-type endopeptidase activity"/>
    <property type="evidence" value="ECO:0007669"/>
    <property type="project" value="InterPro"/>
</dbReference>
<comment type="similarity">
    <text evidence="1">Belongs to the peptidase S9A family.</text>
</comment>
<dbReference type="AlphaFoldDB" id="A0A6T9Y0L4"/>
<feature type="domain" description="Peptidase S9 prolyl oligopeptidase catalytic" evidence="5">
    <location>
        <begin position="508"/>
        <end position="721"/>
    </location>
</feature>
<dbReference type="RefSeq" id="WP_179983910.1">
    <property type="nucleotide sequence ID" value="NZ_LR812090.1"/>
</dbReference>
<keyword evidence="4" id="KW-0720">Serine protease</keyword>
<evidence type="ECO:0000259" key="5">
    <source>
        <dbReference type="Pfam" id="PF00326"/>
    </source>
</evidence>
<evidence type="ECO:0000259" key="6">
    <source>
        <dbReference type="Pfam" id="PF02897"/>
    </source>
</evidence>
<dbReference type="Pfam" id="PF02897">
    <property type="entry name" value="Peptidase_S9_N"/>
    <property type="match status" value="1"/>
</dbReference>
<protein>
    <submittedName>
        <fullName evidence="7">Dipeptidyl aminopeptidase BI</fullName>
        <ecNumber evidence="7">3.4.14.-</ecNumber>
    </submittedName>
</protein>
<dbReference type="Proteomes" id="UP000509458">
    <property type="component" value="Chromosome"/>
</dbReference>
<evidence type="ECO:0000256" key="2">
    <source>
        <dbReference type="ARBA" id="ARBA00022670"/>
    </source>
</evidence>
<feature type="domain" description="Peptidase S9A N-terminal" evidence="6">
    <location>
        <begin position="47"/>
        <end position="446"/>
    </location>
</feature>
<evidence type="ECO:0000313" key="8">
    <source>
        <dbReference type="Proteomes" id="UP000509458"/>
    </source>
</evidence>
<dbReference type="GO" id="GO:0006508">
    <property type="term" value="P:proteolysis"/>
    <property type="evidence" value="ECO:0007669"/>
    <property type="project" value="UniProtKB-KW"/>
</dbReference>
<gene>
    <name evidence="7" type="primary">dapb</name>
    <name evidence="7" type="ORF">ALFOR1_31569</name>
</gene>
<dbReference type="Gene3D" id="3.40.50.1820">
    <property type="entry name" value="alpha/beta hydrolase"/>
    <property type="match status" value="1"/>
</dbReference>
<dbReference type="PANTHER" id="PTHR11757">
    <property type="entry name" value="PROTEASE FAMILY S9A OLIGOPEPTIDASE"/>
    <property type="match status" value="1"/>
</dbReference>